<evidence type="ECO:0000313" key="3">
    <source>
        <dbReference type="Proteomes" id="UP000305095"/>
    </source>
</evidence>
<sequence length="138" mass="14940">MSARRTARLCALLACTGALLPSQAKAFDLNGAWATNADQCSKIFVKKGNQISFARFSDEFGGGFVADDKAIRGSAAHCVIKSRKEIGDSIELRALCASDIMTSAIELHLKIVDQDNISRIFTDPDMTGMQLSYSRCAM</sequence>
<gene>
    <name evidence="2" type="ORF">FDV58_37275</name>
</gene>
<evidence type="ECO:0000256" key="1">
    <source>
        <dbReference type="SAM" id="SignalP"/>
    </source>
</evidence>
<dbReference type="RefSeq" id="WP_137483505.1">
    <property type="nucleotide sequence ID" value="NZ_SZZP01000036.1"/>
</dbReference>
<reference evidence="2 3" key="1">
    <citation type="submission" date="2019-05" db="EMBL/GenBank/DDBJ databases">
        <title>Draft Genome of Bradyrhizobium elkanii strain SEMIA 938, Used in Commercial Inoculants for Lupinus spp. in Brazil.</title>
        <authorList>
            <person name="Hungria M."/>
            <person name="Delamuta J.R.M."/>
            <person name="Ribeiro R.A."/>
            <person name="Nogueira M.A."/>
        </authorList>
    </citation>
    <scope>NUCLEOTIDE SEQUENCE [LARGE SCALE GENOMIC DNA]</scope>
    <source>
        <strain evidence="2 3">Semia 938</strain>
    </source>
</reference>
<proteinExistence type="predicted"/>
<protein>
    <recommendedName>
        <fullName evidence="4">DUF3617 family protein</fullName>
    </recommendedName>
</protein>
<dbReference type="EMBL" id="SZZP01000036">
    <property type="protein sequence ID" value="TKV73463.1"/>
    <property type="molecule type" value="Genomic_DNA"/>
</dbReference>
<accession>A0A4U6RHU3</accession>
<feature type="signal peptide" evidence="1">
    <location>
        <begin position="1"/>
        <end position="26"/>
    </location>
</feature>
<dbReference type="AlphaFoldDB" id="A0A4U6RHU3"/>
<evidence type="ECO:0008006" key="4">
    <source>
        <dbReference type="Google" id="ProtNLM"/>
    </source>
</evidence>
<evidence type="ECO:0000313" key="2">
    <source>
        <dbReference type="EMBL" id="TKV73463.1"/>
    </source>
</evidence>
<keyword evidence="1" id="KW-0732">Signal</keyword>
<feature type="chain" id="PRO_5020963637" description="DUF3617 family protein" evidence="1">
    <location>
        <begin position="27"/>
        <end position="138"/>
    </location>
</feature>
<name>A0A4U6RHU3_BRAEL</name>
<dbReference type="Proteomes" id="UP000305095">
    <property type="component" value="Unassembled WGS sequence"/>
</dbReference>
<organism evidence="2 3">
    <name type="scientific">Bradyrhizobium elkanii</name>
    <dbReference type="NCBI Taxonomy" id="29448"/>
    <lineage>
        <taxon>Bacteria</taxon>
        <taxon>Pseudomonadati</taxon>
        <taxon>Pseudomonadota</taxon>
        <taxon>Alphaproteobacteria</taxon>
        <taxon>Hyphomicrobiales</taxon>
        <taxon>Nitrobacteraceae</taxon>
        <taxon>Bradyrhizobium</taxon>
    </lineage>
</organism>
<comment type="caution">
    <text evidence="2">The sequence shown here is derived from an EMBL/GenBank/DDBJ whole genome shotgun (WGS) entry which is preliminary data.</text>
</comment>